<dbReference type="EMBL" id="CACVBM020001473">
    <property type="protein sequence ID" value="CAA7051380.1"/>
    <property type="molecule type" value="Genomic_DNA"/>
</dbReference>
<dbReference type="Pfam" id="PF07734">
    <property type="entry name" value="FBA_1"/>
    <property type="match status" value="1"/>
</dbReference>
<dbReference type="SUPFAM" id="SSF50965">
    <property type="entry name" value="Galactose oxidase, central domain"/>
    <property type="match status" value="1"/>
</dbReference>
<dbReference type="InterPro" id="IPR001810">
    <property type="entry name" value="F-box_dom"/>
</dbReference>
<sequence length="640" mass="73098">MTKFRELPWDLVEEILCRVPATSVKRVRSTCKRWDRLFNDKTFVSKHSVKAVKQFMCLMLMSKMRVCPMSVNLDGDPPSVEVKAELSLLDPRSRNSAFQYDVPHVFHCDGLLLCTSEEPEPRIVVWNPFTGQTRWIELGGDKFRNFALGYHQDKRSNTRSYKVLSFYYGIDSEIYDFDTDSWRILDGDSVGRRACRCANQMVSFQGKTYCLASDKAKPELGKSVLTFDYSTDKFGRVPLPYQSRYSYACLSVVREEKLSVLLQQKIASNTEIWVTNKIGETNKGVSWSKVLAFDLSLNLDYSSFLFDEEKKVVTFYDRWVDANDEENSKDMVYIVGEDNNVTQVVIGVGEFDGCWPAILNYFPSLAEIEPARGKKRKRLERMEDLIEGKPTLESIDTIKNRLMLYVEAICGLAESSIPFAMSTLEVAESELHSFLEAQLARNHHSFTLVSMYRMEDLIEGKPTLESIDTIKNELKSLRREEEAIHGIAQSIPFIVSQLEKAKSELHSLLEAQLGFRILLYRPKLPTPSLESTAVITTDVVNDEDYDVSRWTGLAVLCSEPPLLPHRRKCERKEGLVALAFLLGFPKLGKDYTLRKGPKEPPFPIFFLESSSLINGEIQRTSMGFGRGDTMSVFQPNLWND</sequence>
<reference evidence="2" key="1">
    <citation type="submission" date="2020-01" db="EMBL/GenBank/DDBJ databases">
        <authorList>
            <person name="Mishra B."/>
        </authorList>
    </citation>
    <scope>NUCLEOTIDE SEQUENCE [LARGE SCALE GENOMIC DNA]</scope>
</reference>
<keyword evidence="3" id="KW-1185">Reference proteome</keyword>
<dbReference type="OrthoDB" id="1631251at2759"/>
<gene>
    <name evidence="2" type="ORF">MERR_LOCUS38615</name>
</gene>
<evidence type="ECO:0000259" key="1">
    <source>
        <dbReference type="PROSITE" id="PS50181"/>
    </source>
</evidence>
<dbReference type="Pfam" id="PF00646">
    <property type="entry name" value="F-box"/>
    <property type="match status" value="1"/>
</dbReference>
<dbReference type="InterPro" id="IPR036047">
    <property type="entry name" value="F-box-like_dom_sf"/>
</dbReference>
<dbReference type="SUPFAM" id="SSF81383">
    <property type="entry name" value="F-box domain"/>
    <property type="match status" value="1"/>
</dbReference>
<dbReference type="SMART" id="SM00256">
    <property type="entry name" value="FBOX"/>
    <property type="match status" value="1"/>
</dbReference>
<dbReference type="PROSITE" id="PS50181">
    <property type="entry name" value="FBOX"/>
    <property type="match status" value="1"/>
</dbReference>
<dbReference type="InterPro" id="IPR017451">
    <property type="entry name" value="F-box-assoc_interact_dom"/>
</dbReference>
<dbReference type="NCBIfam" id="TIGR01640">
    <property type="entry name" value="F_box_assoc_1"/>
    <property type="match status" value="1"/>
</dbReference>
<dbReference type="PANTHER" id="PTHR31672:SF13">
    <property type="entry name" value="F-BOX PROTEIN CPR30-LIKE"/>
    <property type="match status" value="1"/>
</dbReference>
<dbReference type="Gene3D" id="1.20.1280.50">
    <property type="match status" value="1"/>
</dbReference>
<organism evidence="2 3">
    <name type="scientific">Microthlaspi erraticum</name>
    <dbReference type="NCBI Taxonomy" id="1685480"/>
    <lineage>
        <taxon>Eukaryota</taxon>
        <taxon>Viridiplantae</taxon>
        <taxon>Streptophyta</taxon>
        <taxon>Embryophyta</taxon>
        <taxon>Tracheophyta</taxon>
        <taxon>Spermatophyta</taxon>
        <taxon>Magnoliopsida</taxon>
        <taxon>eudicotyledons</taxon>
        <taxon>Gunneridae</taxon>
        <taxon>Pentapetalae</taxon>
        <taxon>rosids</taxon>
        <taxon>malvids</taxon>
        <taxon>Brassicales</taxon>
        <taxon>Brassicaceae</taxon>
        <taxon>Coluteocarpeae</taxon>
        <taxon>Microthlaspi</taxon>
    </lineage>
</organism>
<proteinExistence type="predicted"/>
<comment type="caution">
    <text evidence="2">The sequence shown here is derived from an EMBL/GenBank/DDBJ whole genome shotgun (WGS) entry which is preliminary data.</text>
</comment>
<evidence type="ECO:0000313" key="2">
    <source>
        <dbReference type="EMBL" id="CAA7051380.1"/>
    </source>
</evidence>
<evidence type="ECO:0000313" key="3">
    <source>
        <dbReference type="Proteomes" id="UP000467841"/>
    </source>
</evidence>
<feature type="domain" description="F-box" evidence="1">
    <location>
        <begin position="1"/>
        <end position="47"/>
    </location>
</feature>
<dbReference type="InterPro" id="IPR050796">
    <property type="entry name" value="SCF_F-box_component"/>
</dbReference>
<dbReference type="CDD" id="cd22157">
    <property type="entry name" value="F-box_AtFBW1-like"/>
    <property type="match status" value="1"/>
</dbReference>
<dbReference type="PANTHER" id="PTHR31672">
    <property type="entry name" value="BNACNNG10540D PROTEIN"/>
    <property type="match status" value="1"/>
</dbReference>
<dbReference type="Proteomes" id="UP000467841">
    <property type="component" value="Unassembled WGS sequence"/>
</dbReference>
<accession>A0A6D2K438</accession>
<dbReference type="InterPro" id="IPR006527">
    <property type="entry name" value="F-box-assoc_dom_typ1"/>
</dbReference>
<dbReference type="InterPro" id="IPR011043">
    <property type="entry name" value="Gal_Oxase/kelch_b-propeller"/>
</dbReference>
<name>A0A6D2K438_9BRAS</name>
<dbReference type="AlphaFoldDB" id="A0A6D2K438"/>
<protein>
    <recommendedName>
        <fullName evidence="1">F-box domain-containing protein</fullName>
    </recommendedName>
</protein>